<keyword evidence="2" id="KW-0479">Metal-binding</keyword>
<accession>A0AAV7FCQ9</accession>
<dbReference type="Gene3D" id="3.30.40.10">
    <property type="entry name" value="Zinc/RING finger domain, C3HC4 (zinc finger)"/>
    <property type="match status" value="2"/>
</dbReference>
<protein>
    <submittedName>
        <fullName evidence="10">Uncharacterized protein</fullName>
    </submittedName>
</protein>
<dbReference type="PROSITE" id="PS50827">
    <property type="entry name" value="DDT"/>
    <property type="match status" value="1"/>
</dbReference>
<evidence type="ECO:0000256" key="7">
    <source>
        <dbReference type="SAM" id="MobiDB-lite"/>
    </source>
</evidence>
<dbReference type="InterPro" id="IPR013083">
    <property type="entry name" value="Znf_RING/FYVE/PHD"/>
</dbReference>
<sequence length="1666" mass="185576">METEGTSSACRKRRGRGFDQSEGQGCKRRALGRGKHLVGRYLEKAFSGSGLFLGKIVSYGRGLYRVNYEDGDFEDLEYGEVVSILIDEGDGSDAQLSIRKQKIEQQSVSSIRKPFQSAACPEDSSAISRLSSDLELDGVDKPDVDTDDADSCSDSCESAGASESECHSLLPLPLPPSSGDLGVPEAAVSHLFSVYNFLRSFTHQLFLSPFSFDSFVGCLNCVSQNSLLEAIYLSVMRALKRHLEMLASDGSELAGRCLRRLDWSLLDSLSWPVFVTEYLVLCGYTKDSDWKGFLAHALGGEFYSLPVLTKLKVLQILCDDVLDSLEMRAEIDMRETLEAETEVDDLDGIPPENGPKRVHPRYSKTSACRDAQSMEHIVDANERSLIVSKPVGQVVESGDIDDDGNSDECRLCGVFGSLICCDGCPSAYHPRCIGLSKTQIPKESWFCPECVINKMGPTCSRIGKELRGAEVFGIDPFERMFYGTCNYLLVLDSSKGAEKFCKYYSQNDVMNVLRLLSSSDYYASSYSEICKGISQYWEISEEKNFQRLGWTCIIDGRENSNGFSSNSETKARSITEEDDPVSNKCVSNMDHRKLSTQEGACLGVDATETSLIVGESNPLDCKKNAILEQISAQVSPITNVKLHEHCAKESASSFVLSVKSTFANPQITSERSNIPEIACREADSGRFKESLIDKIPFGVYFKPLAYTNLYIHGDFAASAAANLAVLTSEKGKSSLFDVSSTPNKVTAEDVALQMKAFAGASLPFMWPSSERKLMEVPRERCGWCVACRAPSNRKMGCLLNLAASNALKGAARAVGGLRALKNGNIPIPIIAAYILNMEESLRGLIVGPLLFQSYRAQWRKQLEMASTCRSLKYFLLELEENISRVAFSSNWVKLVDDLSTESPSTHSYNSIAGSLQRRGPNSRRNKKQSAVADCSLDPCPDWWRGGRLSKMIFLNSILPSSIIRKAARQGGFKKIPSICYSEEAPKRSRQLAWRAAVEMSKNTSQLAFQVRCLDAHVKWRDLVRPDQISQEGKGVEVETAFAFRNAVICDKKVVDRKIRYALLFGNQKHLPSRLMKNVVDAETVNDGEKLWFLESHIPLYLIKEYEEKTGSVSLLAPNKEPLCLSKIQLRQLKACRIGDIFSYLFHKGDQPDKISCTSCQKDAVVRNSVKCCRCQGYCHKHCTIPSIADKKDTLEFMIMCNKCYHEKPVAPYENSIKQLKVKLSFQETRVQPSNVPQKVQVTTGNVESHHELQSNSSSVSSSRKDTRYGLVWKRNKVKTEGGTDFRLQHILLRGSPNANLLHAPICTLCQQPYDSNLMYIRCDRCSKWYHADALELKEEEIFDLLGFRCCKCRRKASPLCPYLNPSIKSKKLIARTVKNHSAIERNQDNMERKQSDARPGIQGGALKDHAVAESAVLPLKTETNNMMIDFKRVELSTSWSHSKEQDILADSNSSLPMPVVKVEPVTEANLLECTTERSIQLFQSPTKLPVRRQIKQMDGEDSTVLTTHIENTIHEASLPTAEWNFPDSGELIDGENVENMEYEPQTYFSFTELLASEDDHVGDAFGSVPTDTVENCDNFEAACDDSGAVCQAMPLYGSFEQYEVVAGKHSLVSTTTPCNMCHGMDPIPDLVCLTCQLQIHSHCSPWEEPPSSESSSWKCGSCRDWR</sequence>
<proteinExistence type="predicted"/>
<feature type="domain" description="DDT" evidence="9">
    <location>
        <begin position="185"/>
        <end position="245"/>
    </location>
</feature>
<evidence type="ECO:0000256" key="2">
    <source>
        <dbReference type="ARBA" id="ARBA00022723"/>
    </source>
</evidence>
<dbReference type="GO" id="GO:0008270">
    <property type="term" value="F:zinc ion binding"/>
    <property type="evidence" value="ECO:0007669"/>
    <property type="project" value="UniProtKB-KW"/>
</dbReference>
<dbReference type="Pfam" id="PF21743">
    <property type="entry name" value="PTM_DIR17_Tudor"/>
    <property type="match status" value="1"/>
</dbReference>
<dbReference type="PROSITE" id="PS01359">
    <property type="entry name" value="ZF_PHD_1"/>
    <property type="match status" value="1"/>
</dbReference>
<name>A0AAV7FCQ9_ARIFI</name>
<evidence type="ECO:0000256" key="1">
    <source>
        <dbReference type="ARBA" id="ARBA00004123"/>
    </source>
</evidence>
<dbReference type="Proteomes" id="UP000825729">
    <property type="component" value="Unassembled WGS sequence"/>
</dbReference>
<dbReference type="InterPro" id="IPR019787">
    <property type="entry name" value="Znf_PHD-finger"/>
</dbReference>
<keyword evidence="5" id="KW-0539">Nucleus</keyword>
<dbReference type="InterPro" id="IPR019786">
    <property type="entry name" value="Zinc_finger_PHD-type_CS"/>
</dbReference>
<dbReference type="Pfam" id="PF24294">
    <property type="entry name" value="Chromo_PTM"/>
    <property type="match status" value="1"/>
</dbReference>
<evidence type="ECO:0000256" key="6">
    <source>
        <dbReference type="PROSITE-ProRule" id="PRU00146"/>
    </source>
</evidence>
<feature type="region of interest" description="Disordered" evidence="7">
    <location>
        <begin position="909"/>
        <end position="929"/>
    </location>
</feature>
<evidence type="ECO:0000313" key="10">
    <source>
        <dbReference type="EMBL" id="KAG9458985.1"/>
    </source>
</evidence>
<feature type="region of interest" description="Disordered" evidence="7">
    <location>
        <begin position="1"/>
        <end position="25"/>
    </location>
</feature>
<dbReference type="PANTHER" id="PTHR46508:SF1">
    <property type="entry name" value="PHD FINGER FAMILY PROTEIN"/>
    <property type="match status" value="1"/>
</dbReference>
<dbReference type="InterPro" id="IPR018501">
    <property type="entry name" value="DDT_dom"/>
</dbReference>
<dbReference type="InterPro" id="IPR001965">
    <property type="entry name" value="Znf_PHD"/>
</dbReference>
<dbReference type="InterPro" id="IPR047365">
    <property type="entry name" value="Tudor_AtPTM-like"/>
</dbReference>
<dbReference type="InterPro" id="IPR011011">
    <property type="entry name" value="Znf_FYVE_PHD"/>
</dbReference>
<evidence type="ECO:0000256" key="3">
    <source>
        <dbReference type="ARBA" id="ARBA00022771"/>
    </source>
</evidence>
<keyword evidence="3 6" id="KW-0863">Zinc-finger</keyword>
<dbReference type="SMART" id="SM00571">
    <property type="entry name" value="DDT"/>
    <property type="match status" value="1"/>
</dbReference>
<dbReference type="Pfam" id="PF15612">
    <property type="entry name" value="WHIM1"/>
    <property type="match status" value="1"/>
</dbReference>
<dbReference type="Pfam" id="PF00628">
    <property type="entry name" value="PHD"/>
    <property type="match status" value="1"/>
</dbReference>
<evidence type="ECO:0000256" key="4">
    <source>
        <dbReference type="ARBA" id="ARBA00022833"/>
    </source>
</evidence>
<dbReference type="GO" id="GO:0005634">
    <property type="term" value="C:nucleus"/>
    <property type="evidence" value="ECO:0007669"/>
    <property type="project" value="UniProtKB-SubCell"/>
</dbReference>
<dbReference type="SMART" id="SM00249">
    <property type="entry name" value="PHD"/>
    <property type="match status" value="4"/>
</dbReference>
<dbReference type="PANTHER" id="PTHR46508">
    <property type="entry name" value="PHD FINGER FAMILY PROTEIN"/>
    <property type="match status" value="1"/>
</dbReference>
<evidence type="ECO:0000256" key="5">
    <source>
        <dbReference type="ARBA" id="ARBA00023242"/>
    </source>
</evidence>
<dbReference type="InterPro" id="IPR028942">
    <property type="entry name" value="WHIM1_dom"/>
</dbReference>
<dbReference type="InterPro" id="IPR056618">
    <property type="entry name" value="Chromo_PTM"/>
</dbReference>
<feature type="region of interest" description="Disordered" evidence="7">
    <location>
        <begin position="138"/>
        <end position="157"/>
    </location>
</feature>
<feature type="region of interest" description="Disordered" evidence="7">
    <location>
        <begin position="341"/>
        <end position="361"/>
    </location>
</feature>
<dbReference type="GO" id="GO:0000785">
    <property type="term" value="C:chromatin"/>
    <property type="evidence" value="ECO:0007669"/>
    <property type="project" value="UniProtKB-ARBA"/>
</dbReference>
<comment type="subcellular location">
    <subcellularLocation>
        <location evidence="1">Nucleus</location>
    </subcellularLocation>
</comment>
<feature type="domain" description="PHD-type" evidence="8">
    <location>
        <begin position="406"/>
        <end position="453"/>
    </location>
</feature>
<dbReference type="SUPFAM" id="SSF57903">
    <property type="entry name" value="FYVE/PHD zinc finger"/>
    <property type="match status" value="2"/>
</dbReference>
<gene>
    <name evidence="10" type="ORF">H6P81_003493</name>
</gene>
<reference evidence="10 11" key="1">
    <citation type="submission" date="2021-07" db="EMBL/GenBank/DDBJ databases">
        <title>The Aristolochia fimbriata genome: insights into angiosperm evolution, floral development and chemical biosynthesis.</title>
        <authorList>
            <person name="Jiao Y."/>
        </authorList>
    </citation>
    <scope>NUCLEOTIDE SEQUENCE [LARGE SCALE GENOMIC DNA]</scope>
    <source>
        <strain evidence="10">IBCAS-2021</strain>
        <tissue evidence="10">Leaf</tissue>
    </source>
</reference>
<dbReference type="PROSITE" id="PS50016">
    <property type="entry name" value="ZF_PHD_2"/>
    <property type="match status" value="1"/>
</dbReference>
<organism evidence="10 11">
    <name type="scientific">Aristolochia fimbriata</name>
    <name type="common">White veined hardy Dutchman's pipe vine</name>
    <dbReference type="NCBI Taxonomy" id="158543"/>
    <lineage>
        <taxon>Eukaryota</taxon>
        <taxon>Viridiplantae</taxon>
        <taxon>Streptophyta</taxon>
        <taxon>Embryophyta</taxon>
        <taxon>Tracheophyta</taxon>
        <taxon>Spermatophyta</taxon>
        <taxon>Magnoliopsida</taxon>
        <taxon>Magnoliidae</taxon>
        <taxon>Piperales</taxon>
        <taxon>Aristolochiaceae</taxon>
        <taxon>Aristolochia</taxon>
    </lineage>
</organism>
<evidence type="ECO:0000313" key="11">
    <source>
        <dbReference type="Proteomes" id="UP000825729"/>
    </source>
</evidence>
<dbReference type="CDD" id="cd20401">
    <property type="entry name" value="Tudor_AtPTM-like"/>
    <property type="match status" value="1"/>
</dbReference>
<evidence type="ECO:0000259" key="8">
    <source>
        <dbReference type="PROSITE" id="PS50016"/>
    </source>
</evidence>
<keyword evidence="11" id="KW-1185">Reference proteome</keyword>
<dbReference type="Pfam" id="PF02791">
    <property type="entry name" value="DDT"/>
    <property type="match status" value="1"/>
</dbReference>
<evidence type="ECO:0000259" key="9">
    <source>
        <dbReference type="PROSITE" id="PS50827"/>
    </source>
</evidence>
<keyword evidence="4" id="KW-0862">Zinc</keyword>
<feature type="region of interest" description="Disordered" evidence="7">
    <location>
        <begin position="563"/>
        <end position="583"/>
    </location>
</feature>
<dbReference type="EMBL" id="JAINDJ010000002">
    <property type="protein sequence ID" value="KAG9458985.1"/>
    <property type="molecule type" value="Genomic_DNA"/>
</dbReference>
<comment type="caution">
    <text evidence="10">The sequence shown here is derived from an EMBL/GenBank/DDBJ whole genome shotgun (WGS) entry which is preliminary data.</text>
</comment>